<dbReference type="RefSeq" id="WP_126126272.1">
    <property type="nucleotide sequence ID" value="NZ_CP034464.1"/>
</dbReference>
<evidence type="ECO:0000256" key="1">
    <source>
        <dbReference type="SAM" id="SignalP"/>
    </source>
</evidence>
<dbReference type="AlphaFoldDB" id="A0A3Q9BNB5"/>
<protein>
    <recommendedName>
        <fullName evidence="4">Lipoprotein</fullName>
    </recommendedName>
</protein>
<dbReference type="Proteomes" id="UP000275663">
    <property type="component" value="Chromosome"/>
</dbReference>
<dbReference type="PROSITE" id="PS51257">
    <property type="entry name" value="PROKAR_LIPOPROTEIN"/>
    <property type="match status" value="1"/>
</dbReference>
<proteinExistence type="predicted"/>
<name>A0A3Q9BNB5_9BURK</name>
<feature type="signal peptide" evidence="1">
    <location>
        <begin position="1"/>
        <end position="20"/>
    </location>
</feature>
<evidence type="ECO:0008006" key="4">
    <source>
        <dbReference type="Google" id="ProtNLM"/>
    </source>
</evidence>
<keyword evidence="3" id="KW-1185">Reference proteome</keyword>
<dbReference type="EMBL" id="CP034464">
    <property type="protein sequence ID" value="AZP10873.1"/>
    <property type="molecule type" value="Genomic_DNA"/>
</dbReference>
<reference evidence="2 3" key="1">
    <citation type="journal article" date="2011" name="Int. J. Syst. Evol. Microbiol.">
        <title>Description of Undibacterium oligocarboniphilum sp. nov., isolated from purified water, and Undibacterium pigrum strain CCUG 49012 as the type strain of Undibacterium parvum sp. nov., and emended descriptions of the genus Undibacterium and the species Undibacterium pigrum.</title>
        <authorList>
            <person name="Eder W."/>
            <person name="Wanner G."/>
            <person name="Ludwig W."/>
            <person name="Busse H.J."/>
            <person name="Ziemke-Kageler F."/>
            <person name="Lang E."/>
        </authorList>
    </citation>
    <scope>NUCLEOTIDE SEQUENCE [LARGE SCALE GENOMIC DNA]</scope>
    <source>
        <strain evidence="2 3">DSM 23061</strain>
    </source>
</reference>
<accession>A0A3Q9BNB5</accession>
<gene>
    <name evidence="2" type="ORF">EJN92_01855</name>
</gene>
<keyword evidence="1" id="KW-0732">Signal</keyword>
<feature type="chain" id="PRO_5018774512" description="Lipoprotein" evidence="1">
    <location>
        <begin position="21"/>
        <end position="71"/>
    </location>
</feature>
<evidence type="ECO:0000313" key="3">
    <source>
        <dbReference type="Proteomes" id="UP000275663"/>
    </source>
</evidence>
<organism evidence="2 3">
    <name type="scientific">Undibacterium parvum</name>
    <dbReference type="NCBI Taxonomy" id="401471"/>
    <lineage>
        <taxon>Bacteria</taxon>
        <taxon>Pseudomonadati</taxon>
        <taxon>Pseudomonadota</taxon>
        <taxon>Betaproteobacteria</taxon>
        <taxon>Burkholderiales</taxon>
        <taxon>Oxalobacteraceae</taxon>
        <taxon>Undibacterium</taxon>
    </lineage>
</organism>
<dbReference type="KEGG" id="upv:EJN92_01855"/>
<sequence>MKTRDIFTAIFLLSTLTACTANQVYSSLQDSAQDKCKKMSESDRATCLSRVSVGYDSYKMQREQTMGAAKN</sequence>
<evidence type="ECO:0000313" key="2">
    <source>
        <dbReference type="EMBL" id="AZP10873.1"/>
    </source>
</evidence>